<reference evidence="1 2" key="1">
    <citation type="submission" date="2024-01" db="EMBL/GenBank/DDBJ databases">
        <title>Genome assemblies of Stephania.</title>
        <authorList>
            <person name="Yang L."/>
        </authorList>
    </citation>
    <scope>NUCLEOTIDE SEQUENCE [LARGE SCALE GENOMIC DNA]</scope>
    <source>
        <strain evidence="1">JXDWG</strain>
        <tissue evidence="1">Leaf</tissue>
    </source>
</reference>
<organism evidence="1 2">
    <name type="scientific">Stephania cephalantha</name>
    <dbReference type="NCBI Taxonomy" id="152367"/>
    <lineage>
        <taxon>Eukaryota</taxon>
        <taxon>Viridiplantae</taxon>
        <taxon>Streptophyta</taxon>
        <taxon>Embryophyta</taxon>
        <taxon>Tracheophyta</taxon>
        <taxon>Spermatophyta</taxon>
        <taxon>Magnoliopsida</taxon>
        <taxon>Ranunculales</taxon>
        <taxon>Menispermaceae</taxon>
        <taxon>Menispermoideae</taxon>
        <taxon>Cissampelideae</taxon>
        <taxon>Stephania</taxon>
    </lineage>
</organism>
<dbReference type="AlphaFoldDB" id="A0AAP0F4B7"/>
<gene>
    <name evidence="1" type="ORF">Scep_021910</name>
</gene>
<sequence length="108" mass="12310">MVDTSRHGIVSIHRIQCHSRQPLVRGSASTFLPLRSTPPSSLHNRLIIAMANERNIHWVRLRVNAPLTSLYPSWNRYVEDCAKGWRDGFVFRDIALIAANDHEATIPL</sequence>
<name>A0AAP0F4B7_9MAGN</name>
<evidence type="ECO:0000313" key="1">
    <source>
        <dbReference type="EMBL" id="KAK9105066.1"/>
    </source>
</evidence>
<dbReference type="EMBL" id="JBBNAG010000009">
    <property type="protein sequence ID" value="KAK9105066.1"/>
    <property type="molecule type" value="Genomic_DNA"/>
</dbReference>
<evidence type="ECO:0000313" key="2">
    <source>
        <dbReference type="Proteomes" id="UP001419268"/>
    </source>
</evidence>
<protein>
    <submittedName>
        <fullName evidence="1">Uncharacterized protein</fullName>
    </submittedName>
</protein>
<accession>A0AAP0F4B7</accession>
<dbReference type="Proteomes" id="UP001419268">
    <property type="component" value="Unassembled WGS sequence"/>
</dbReference>
<proteinExistence type="predicted"/>
<keyword evidence="2" id="KW-1185">Reference proteome</keyword>
<comment type="caution">
    <text evidence="1">The sequence shown here is derived from an EMBL/GenBank/DDBJ whole genome shotgun (WGS) entry which is preliminary data.</text>
</comment>